<dbReference type="PANTHER" id="PTHR11329">
    <property type="entry name" value="LEUKOCYTE CELL-DERIVED CHEMOTAXIN 2"/>
    <property type="match status" value="1"/>
</dbReference>
<evidence type="ECO:0000313" key="9">
    <source>
        <dbReference type="RefSeq" id="XP_018546885.1"/>
    </source>
</evidence>
<keyword evidence="1" id="KW-0479">Metal-binding</keyword>
<evidence type="ECO:0000313" key="8">
    <source>
        <dbReference type="Proteomes" id="UP000694890"/>
    </source>
</evidence>
<evidence type="ECO:0000256" key="3">
    <source>
        <dbReference type="ARBA" id="ARBA00022833"/>
    </source>
</evidence>
<protein>
    <submittedName>
        <fullName evidence="9">Leukocyte cell-derived chemotaxin-2</fullName>
    </submittedName>
</protein>
<proteinExistence type="inferred from homology"/>
<dbReference type="GO" id="GO:0046872">
    <property type="term" value="F:metal ion binding"/>
    <property type="evidence" value="ECO:0007669"/>
    <property type="project" value="UniProtKB-KW"/>
</dbReference>
<evidence type="ECO:0000256" key="2">
    <source>
        <dbReference type="ARBA" id="ARBA00022729"/>
    </source>
</evidence>
<sequence length="255" mass="27843">MMRMLLRVCLIAALLACYVLLSCASEHEKRKGEEFQSNDKNAASNIKVKRNNSTVHDGKSKLVTPRKKVKKIGSKIISARPKGDASCTRLGGICQPNRYICQGRYLKDKCSGAKTRQCCMPVGAWSVLCAGHHNNRVRACDVHGCGAFNSKRGNGLHKAVDLVCDDYGIVNAPFSGSLAGPVSRKDPAGNQFDGVKLLSDVHCVKIFNIRPYQYIGPVAQGEALGYLLPLQERFSGITSHMELQMCDSTDPSPFI</sequence>
<dbReference type="PROSITE" id="PS51257">
    <property type="entry name" value="PROKAR_LIPOPROTEIN"/>
    <property type="match status" value="1"/>
</dbReference>
<dbReference type="InterPro" id="IPR008663">
    <property type="entry name" value="LECT2"/>
</dbReference>
<dbReference type="RefSeq" id="XP_018546885.1">
    <property type="nucleotide sequence ID" value="XM_018691369.2"/>
</dbReference>
<dbReference type="KEGG" id="lcf:108893383"/>
<dbReference type="PANTHER" id="PTHR11329:SF0">
    <property type="entry name" value="LEUKOCYTE CELL-DERIVED CHEMOTAXIN-2"/>
    <property type="match status" value="1"/>
</dbReference>
<feature type="signal peptide" evidence="7">
    <location>
        <begin position="1"/>
        <end position="24"/>
    </location>
</feature>
<dbReference type="AlphaFoldDB" id="A0AAJ7VCP8"/>
<organism evidence="8 9">
    <name type="scientific">Lates calcarifer</name>
    <name type="common">Barramundi</name>
    <name type="synonym">Holocentrus calcarifer</name>
    <dbReference type="NCBI Taxonomy" id="8187"/>
    <lineage>
        <taxon>Eukaryota</taxon>
        <taxon>Metazoa</taxon>
        <taxon>Chordata</taxon>
        <taxon>Craniata</taxon>
        <taxon>Vertebrata</taxon>
        <taxon>Euteleostomi</taxon>
        <taxon>Actinopterygii</taxon>
        <taxon>Neopterygii</taxon>
        <taxon>Teleostei</taxon>
        <taxon>Neoteleostei</taxon>
        <taxon>Acanthomorphata</taxon>
        <taxon>Carangaria</taxon>
        <taxon>Carangaria incertae sedis</taxon>
        <taxon>Centropomidae</taxon>
        <taxon>Lates</taxon>
    </lineage>
</organism>
<gene>
    <name evidence="9" type="primary">LOC108893383</name>
</gene>
<keyword evidence="3" id="KW-0862">Zinc</keyword>
<feature type="region of interest" description="Disordered" evidence="6">
    <location>
        <begin position="34"/>
        <end position="61"/>
    </location>
</feature>
<accession>A0AAJ7VCP8</accession>
<keyword evidence="4" id="KW-1015">Disulfide bond</keyword>
<comment type="similarity">
    <text evidence="5">Belongs to the LECT2/MIM-1 family.</text>
</comment>
<reference evidence="9" key="1">
    <citation type="submission" date="2025-08" db="UniProtKB">
        <authorList>
            <consortium name="RefSeq"/>
        </authorList>
    </citation>
    <scope>IDENTIFICATION</scope>
    <source>
        <tissue evidence="9">Brain</tissue>
    </source>
</reference>
<evidence type="ECO:0000256" key="7">
    <source>
        <dbReference type="SAM" id="SignalP"/>
    </source>
</evidence>
<evidence type="ECO:0000256" key="5">
    <source>
        <dbReference type="ARBA" id="ARBA00024361"/>
    </source>
</evidence>
<name>A0AAJ7VCP8_LATCA</name>
<dbReference type="Gene3D" id="2.70.70.10">
    <property type="entry name" value="Glucose Permease (Domain IIA)"/>
    <property type="match status" value="1"/>
</dbReference>
<keyword evidence="2 7" id="KW-0732">Signal</keyword>
<dbReference type="GeneID" id="108893383"/>
<evidence type="ECO:0000256" key="6">
    <source>
        <dbReference type="SAM" id="MobiDB-lite"/>
    </source>
</evidence>
<dbReference type="InterPro" id="IPR011055">
    <property type="entry name" value="Dup_hybrid_motif"/>
</dbReference>
<evidence type="ECO:0000256" key="1">
    <source>
        <dbReference type="ARBA" id="ARBA00022723"/>
    </source>
</evidence>
<dbReference type="Proteomes" id="UP000694890">
    <property type="component" value="Linkage group LG20"/>
</dbReference>
<evidence type="ECO:0000256" key="4">
    <source>
        <dbReference type="ARBA" id="ARBA00023157"/>
    </source>
</evidence>
<feature type="chain" id="PRO_5042582996" evidence="7">
    <location>
        <begin position="25"/>
        <end position="255"/>
    </location>
</feature>